<keyword evidence="2 5" id="KW-0812">Transmembrane</keyword>
<evidence type="ECO:0000256" key="4">
    <source>
        <dbReference type="ARBA" id="ARBA00023136"/>
    </source>
</evidence>
<evidence type="ECO:0000256" key="5">
    <source>
        <dbReference type="SAM" id="Phobius"/>
    </source>
</evidence>
<dbReference type="AlphaFoldDB" id="A0A3G8M7J1"/>
<proteinExistence type="predicted"/>
<evidence type="ECO:0000256" key="3">
    <source>
        <dbReference type="ARBA" id="ARBA00022989"/>
    </source>
</evidence>
<evidence type="ECO:0000259" key="6">
    <source>
        <dbReference type="Pfam" id="PF07219"/>
    </source>
</evidence>
<dbReference type="SUPFAM" id="SSF48452">
    <property type="entry name" value="TPR-like"/>
    <property type="match status" value="1"/>
</dbReference>
<comment type="subcellular location">
    <subcellularLocation>
        <location evidence="1">Membrane</location>
    </subcellularLocation>
</comment>
<evidence type="ECO:0000256" key="1">
    <source>
        <dbReference type="ARBA" id="ARBA00004370"/>
    </source>
</evidence>
<dbReference type="PIRSF" id="PIRSF031802">
    <property type="entry name" value="UCP031802"/>
    <property type="match status" value="1"/>
</dbReference>
<evidence type="ECO:0000256" key="2">
    <source>
        <dbReference type="ARBA" id="ARBA00022692"/>
    </source>
</evidence>
<feature type="transmembrane region" description="Helical" evidence="5">
    <location>
        <begin position="41"/>
        <end position="66"/>
    </location>
</feature>
<dbReference type="Proteomes" id="UP000273982">
    <property type="component" value="Chromosome"/>
</dbReference>
<sequence>MLFLFFFIIALAAVAYGLELLIEQPGSLTLDFAGYQFEASIPVAVAGLLLIIAATVVLWAIAMAVLRLPGRWSGGSRTKRRDKGFDALSQGFIAVGSGDAARARKAAHVAERLLPSEPLTQVLKAQAAQLAGDRRVAEETFHKMTLKPETKLLGLRGLHIEARRRDDADAAHHFAKEAHDIAPVPWAGAAMLEHLAAQGDWQKAREAIEASLTAKAIDAPTAQNLRAVIETAMAMEKERDHPHDALHLARQALKRRPGFAPAAVAAARVLARHGDQKQSLKLIETVWATKPHPDLAAAYLEALSGESNTTKLARVERLARAAPNAPESRHIVAEAALSARDFAKARAALAPLIAAGLHPTAHTCLMMAEIEDGEHGPSGPVREWLARGSRAPRDPVWIADGVVSKNWLPMSPVTGRLDAFEWKPPPDSAQHLTEEGKPNIPAAFLTRPAEPAALPAAEVSGAAGQQA</sequence>
<dbReference type="RefSeq" id="WP_124739505.1">
    <property type="nucleotide sequence ID" value="NZ_CP034086.1"/>
</dbReference>
<reference evidence="7 8" key="1">
    <citation type="submission" date="2018-11" db="EMBL/GenBank/DDBJ databases">
        <title>Genome squencing of methanotrophic bacteria isolated from alkaline groundwater in Korea.</title>
        <authorList>
            <person name="Nguyen L.N."/>
        </authorList>
    </citation>
    <scope>NUCLEOTIDE SEQUENCE [LARGE SCALE GENOMIC DNA]</scope>
    <source>
        <strain evidence="7 8">GW6</strain>
    </source>
</reference>
<organism evidence="7 8">
    <name type="scientific">Methylocystis rosea</name>
    <dbReference type="NCBI Taxonomy" id="173366"/>
    <lineage>
        <taxon>Bacteria</taxon>
        <taxon>Pseudomonadati</taxon>
        <taxon>Pseudomonadota</taxon>
        <taxon>Alphaproteobacteria</taxon>
        <taxon>Hyphomicrobiales</taxon>
        <taxon>Methylocystaceae</taxon>
        <taxon>Methylocystis</taxon>
    </lineage>
</organism>
<keyword evidence="3 5" id="KW-1133">Transmembrane helix</keyword>
<accession>A0A3G8M7J1</accession>
<feature type="domain" description="HemY N-terminal" evidence="6">
    <location>
        <begin position="26"/>
        <end position="132"/>
    </location>
</feature>
<keyword evidence="4 5" id="KW-0472">Membrane</keyword>
<protein>
    <submittedName>
        <fullName evidence="7">Heme biosynthesis protein HemY</fullName>
    </submittedName>
</protein>
<dbReference type="EMBL" id="CP034086">
    <property type="protein sequence ID" value="AZG77871.1"/>
    <property type="molecule type" value="Genomic_DNA"/>
</dbReference>
<evidence type="ECO:0000313" key="8">
    <source>
        <dbReference type="Proteomes" id="UP000273982"/>
    </source>
</evidence>
<dbReference type="InterPro" id="IPR010817">
    <property type="entry name" value="HemY_N"/>
</dbReference>
<evidence type="ECO:0000313" key="7">
    <source>
        <dbReference type="EMBL" id="AZG77871.1"/>
    </source>
</evidence>
<dbReference type="Pfam" id="PF07219">
    <property type="entry name" value="HemY_N"/>
    <property type="match status" value="1"/>
</dbReference>
<gene>
    <name evidence="7" type="ORF">EHO51_14655</name>
</gene>
<dbReference type="KEGG" id="mros:EHO51_14655"/>
<dbReference type="InterPro" id="IPR011990">
    <property type="entry name" value="TPR-like_helical_dom_sf"/>
</dbReference>
<dbReference type="Gene3D" id="1.25.40.10">
    <property type="entry name" value="Tetratricopeptide repeat domain"/>
    <property type="match status" value="1"/>
</dbReference>
<dbReference type="InterPro" id="IPR016982">
    <property type="entry name" value="Mms48"/>
</dbReference>
<name>A0A3G8M7J1_9HYPH</name>
<dbReference type="GO" id="GO:0016020">
    <property type="term" value="C:membrane"/>
    <property type="evidence" value="ECO:0007669"/>
    <property type="project" value="UniProtKB-SubCell"/>
</dbReference>